<protein>
    <submittedName>
        <fullName evidence="5">Telomere repeat-binding factor 5</fullName>
    </submittedName>
</protein>
<dbReference type="PANTHER" id="PTHR46993">
    <property type="entry name" value="MYB TRANSCRIPTION FACTOR"/>
    <property type="match status" value="1"/>
</dbReference>
<feature type="region of interest" description="Disordered" evidence="2">
    <location>
        <begin position="186"/>
        <end position="286"/>
    </location>
</feature>
<dbReference type="SUPFAM" id="SSF46689">
    <property type="entry name" value="Homeodomain-like"/>
    <property type="match status" value="1"/>
</dbReference>
<dbReference type="EMBL" id="SWLB01000023">
    <property type="protein sequence ID" value="KAF3323508.1"/>
    <property type="molecule type" value="Genomic_DNA"/>
</dbReference>
<dbReference type="PROSITE" id="PS51294">
    <property type="entry name" value="HTH_MYB"/>
    <property type="match status" value="1"/>
</dbReference>
<proteinExistence type="predicted"/>
<evidence type="ECO:0000256" key="2">
    <source>
        <dbReference type="SAM" id="MobiDB-lite"/>
    </source>
</evidence>
<feature type="compositionally biased region" description="Basic and acidic residues" evidence="2">
    <location>
        <begin position="192"/>
        <end position="207"/>
    </location>
</feature>
<dbReference type="CDD" id="cd11660">
    <property type="entry name" value="SANT_TRF"/>
    <property type="match status" value="1"/>
</dbReference>
<keyword evidence="1" id="KW-0238">DNA-binding</keyword>
<sequence length="499" mass="56320">MEDDKLWRILEFAARDLELSHPLLVSLIHSLPSPVNPKPPRHIQRLFLLRHLLSLSASHRLLSPLTLKTLERLLPSPTSPPSPSLCTAYSSHLFYLSTAPGFSLEVAAVLSRLSNYCFAMKLLEPWRRMIAKQEKISNCPVNRVVSARDKAIFALRDFIDEELRAMESPFLLRGVQELCTENQKVASLAPSKKSDEGATQKETEAIQRETSPTKTGNKQVDGTCTPSRRSDRVVTQNSTQVNERETLPTKPGAKQVDGYFTPSKKCDEGANQAETSPAKKGAKQADDTCTSASARASKNGIAGVEQNHICEENQQCPTKSCGNHERKQVRSKENGKETIRNANDASTSTWHANNTNVEMNNRFSHVPGHRFMDRNPTGHVFEWNDSIDDAPIMENAQTGMQSKRTQQLQDQKGQISKRRRVLRWQPHEEEALRKAVKEFGKGNWKEILDNYPDEFTGRSAVDLKDKWRNMTHVVHGLFFRLFHIAQVIYNSSNNPASKF</sequence>
<dbReference type="InterPro" id="IPR009057">
    <property type="entry name" value="Homeodomain-like_sf"/>
</dbReference>
<feature type="compositionally biased region" description="Basic and acidic residues" evidence="2">
    <location>
        <begin position="322"/>
        <end position="339"/>
    </location>
</feature>
<dbReference type="PROSITE" id="PS50090">
    <property type="entry name" value="MYB_LIKE"/>
    <property type="match status" value="1"/>
</dbReference>
<evidence type="ECO:0000313" key="6">
    <source>
        <dbReference type="Proteomes" id="UP000623129"/>
    </source>
</evidence>
<dbReference type="Pfam" id="PF00249">
    <property type="entry name" value="Myb_DNA-binding"/>
    <property type="match status" value="1"/>
</dbReference>
<dbReference type="AlphaFoldDB" id="A0A833QGY1"/>
<feature type="compositionally biased region" description="Polar residues" evidence="2">
    <location>
        <begin position="208"/>
        <end position="241"/>
    </location>
</feature>
<feature type="domain" description="HTH myb-type" evidence="4">
    <location>
        <begin position="416"/>
        <end position="475"/>
    </location>
</feature>
<feature type="domain" description="Myb-like" evidence="3">
    <location>
        <begin position="416"/>
        <end position="471"/>
    </location>
</feature>
<keyword evidence="6" id="KW-1185">Reference proteome</keyword>
<organism evidence="5 6">
    <name type="scientific">Carex littledalei</name>
    <dbReference type="NCBI Taxonomy" id="544730"/>
    <lineage>
        <taxon>Eukaryota</taxon>
        <taxon>Viridiplantae</taxon>
        <taxon>Streptophyta</taxon>
        <taxon>Embryophyta</taxon>
        <taxon>Tracheophyta</taxon>
        <taxon>Spermatophyta</taxon>
        <taxon>Magnoliopsida</taxon>
        <taxon>Liliopsida</taxon>
        <taxon>Poales</taxon>
        <taxon>Cyperaceae</taxon>
        <taxon>Cyperoideae</taxon>
        <taxon>Cariceae</taxon>
        <taxon>Carex</taxon>
        <taxon>Carex subgen. Euthyceras</taxon>
    </lineage>
</organism>
<dbReference type="GO" id="GO:0003677">
    <property type="term" value="F:DNA binding"/>
    <property type="evidence" value="ECO:0007669"/>
    <property type="project" value="UniProtKB-KW"/>
</dbReference>
<dbReference type="OrthoDB" id="664249at2759"/>
<feature type="region of interest" description="Disordered" evidence="2">
    <location>
        <begin position="317"/>
        <end position="349"/>
    </location>
</feature>
<dbReference type="SMART" id="SM00717">
    <property type="entry name" value="SANT"/>
    <property type="match status" value="1"/>
</dbReference>
<dbReference type="Gene3D" id="1.10.10.60">
    <property type="entry name" value="Homeodomain-like"/>
    <property type="match status" value="1"/>
</dbReference>
<dbReference type="InterPro" id="IPR001005">
    <property type="entry name" value="SANT/Myb"/>
</dbReference>
<evidence type="ECO:0000313" key="5">
    <source>
        <dbReference type="EMBL" id="KAF3323508.1"/>
    </source>
</evidence>
<gene>
    <name evidence="5" type="ORF">FCM35_KLT12239</name>
</gene>
<dbReference type="PANTHER" id="PTHR46993:SF14">
    <property type="entry name" value="OS07G0695900 PROTEIN"/>
    <property type="match status" value="1"/>
</dbReference>
<accession>A0A833QGY1</accession>
<reference evidence="5" key="1">
    <citation type="submission" date="2020-01" db="EMBL/GenBank/DDBJ databases">
        <title>Genome sequence of Kobresia littledalei, the first chromosome-level genome in the family Cyperaceae.</title>
        <authorList>
            <person name="Qu G."/>
        </authorList>
    </citation>
    <scope>NUCLEOTIDE SEQUENCE</scope>
    <source>
        <strain evidence="5">C.B.Clarke</strain>
        <tissue evidence="5">Leaf</tissue>
    </source>
</reference>
<evidence type="ECO:0000259" key="4">
    <source>
        <dbReference type="PROSITE" id="PS51294"/>
    </source>
</evidence>
<feature type="compositionally biased region" description="Polar residues" evidence="2">
    <location>
        <begin position="340"/>
        <end position="349"/>
    </location>
</feature>
<dbReference type="Proteomes" id="UP000623129">
    <property type="component" value="Unassembled WGS sequence"/>
</dbReference>
<comment type="caution">
    <text evidence="5">The sequence shown here is derived from an EMBL/GenBank/DDBJ whole genome shotgun (WGS) entry which is preliminary data.</text>
</comment>
<evidence type="ECO:0000256" key="1">
    <source>
        <dbReference type="ARBA" id="ARBA00023125"/>
    </source>
</evidence>
<name>A0A833QGY1_9POAL</name>
<dbReference type="InterPro" id="IPR017930">
    <property type="entry name" value="Myb_dom"/>
</dbReference>
<evidence type="ECO:0000259" key="3">
    <source>
        <dbReference type="PROSITE" id="PS50090"/>
    </source>
</evidence>